<accession>A0A2H4UVH8</accession>
<dbReference type="EMBL" id="MF782455">
    <property type="protein sequence ID" value="ATZ80869.1"/>
    <property type="molecule type" value="Genomic_DNA"/>
</dbReference>
<dbReference type="SUPFAM" id="SSF54001">
    <property type="entry name" value="Cysteine proteinases"/>
    <property type="match status" value="1"/>
</dbReference>
<dbReference type="Gene3D" id="3.90.70.10">
    <property type="entry name" value="Cysteine proteinases"/>
    <property type="match status" value="1"/>
</dbReference>
<dbReference type="Proteomes" id="UP000240325">
    <property type="component" value="Segment"/>
</dbReference>
<evidence type="ECO:0000313" key="1">
    <source>
        <dbReference type="EMBL" id="ATZ80869.1"/>
    </source>
</evidence>
<evidence type="ECO:0000313" key="2">
    <source>
        <dbReference type="Proteomes" id="UP000240325"/>
    </source>
</evidence>
<reference evidence="1" key="1">
    <citation type="journal article" date="2017" name="Elife">
        <title>The kinetoplastid-infecting Bodo saltans virus (BsV), a window into the most abundant giant viruses in the sea.</title>
        <authorList>
            <person name="Deeg C.M."/>
            <person name="Chow C.-E.T."/>
            <person name="Suttle C.A."/>
        </authorList>
    </citation>
    <scope>NUCLEOTIDE SEQUENCE</scope>
    <source>
        <strain evidence="1">NG1</strain>
    </source>
</reference>
<organism evidence="1">
    <name type="scientific">Bodo saltans virus</name>
    <dbReference type="NCBI Taxonomy" id="2024608"/>
    <lineage>
        <taxon>Viruses</taxon>
        <taxon>Varidnaviria</taxon>
        <taxon>Bamfordvirae</taxon>
        <taxon>Nucleocytoviricota</taxon>
        <taxon>Megaviricetes</taxon>
        <taxon>Imitervirales</taxon>
        <taxon>Mimiviridae</taxon>
        <taxon>Klosneuvirinae</taxon>
        <taxon>Theiavirus</taxon>
        <taxon>Theiavirus salishense</taxon>
    </lineage>
</organism>
<keyword evidence="2" id="KW-1185">Reference proteome</keyword>
<gene>
    <name evidence="1" type="ORF">BMW23_0823</name>
</gene>
<name>A0A2H4UVH8_9VIRU</name>
<sequence length="261" mass="31067">MNITNNRTIPFIVEDGFNTSYIDTLLMALFYKPSYIQDILSDTPSNPDFIYLQELIYQNFVCNIRCHFSVDASTINEIRNYMFLCGWQNEYNITDQYNVNELYSFLINGFNSNKIKYIDDNKNETHIDYIECHVDTNTNTKILIEKHVNEITDSKLIEIPKYIPLFLNRKNNFDVDIKYGINLKNNILNDDEKLTLWTIHSIICLPQNETKHYYSIIYDRNEWYYFDNTKLPSLIKIDIKNEDIALKIKKESIFILYSLDC</sequence>
<evidence type="ECO:0008006" key="3">
    <source>
        <dbReference type="Google" id="ProtNLM"/>
    </source>
</evidence>
<proteinExistence type="predicted"/>
<protein>
    <recommendedName>
        <fullName evidence="3">USP domain-containing protein</fullName>
    </recommendedName>
</protein>
<dbReference type="InterPro" id="IPR038765">
    <property type="entry name" value="Papain-like_cys_pep_sf"/>
</dbReference>